<dbReference type="InterPro" id="IPR009045">
    <property type="entry name" value="Zn_M74/Hedgehog-like"/>
</dbReference>
<accession>A0A4Y6V0N5</accession>
<dbReference type="OrthoDB" id="9799970at2"/>
<feature type="domain" description="Peptidase M15C" evidence="2">
    <location>
        <begin position="126"/>
        <end position="194"/>
    </location>
</feature>
<name>A0A4Y6V0N5_SACBS</name>
<evidence type="ECO:0000259" key="2">
    <source>
        <dbReference type="Pfam" id="PF13539"/>
    </source>
</evidence>
<dbReference type="InterPro" id="IPR052179">
    <property type="entry name" value="DD-CPase-like"/>
</dbReference>
<organism evidence="3 4">
    <name type="scientific">Saccharibacillus brassicae</name>
    <dbReference type="NCBI Taxonomy" id="2583377"/>
    <lineage>
        <taxon>Bacteria</taxon>
        <taxon>Bacillati</taxon>
        <taxon>Bacillota</taxon>
        <taxon>Bacilli</taxon>
        <taxon>Bacillales</taxon>
        <taxon>Paenibacillaceae</taxon>
        <taxon>Saccharibacillus</taxon>
    </lineage>
</organism>
<dbReference type="PANTHER" id="PTHR34385:SF1">
    <property type="entry name" value="PEPTIDOGLYCAN L-ALANYL-D-GLUTAMATE ENDOPEPTIDASE CWLK"/>
    <property type="match status" value="1"/>
</dbReference>
<sequence length="228" mass="25421">MPPANPPTPPPKPPSPVRPRPAKRRRKSGWRGWLTLALLLCLLAAGWKALSYFGYVPEVPGVERSESGGRIIALHPEIREKSERLIRLAADRGIDVVITSDFRGIDEQDELFRQGRDKPGNIVTNARGGQSYHNFGLAIDFALRDGSGRIVWDMELDRSGNGRSDWMEVVELAKEMGFEWGGDWSNFRDYPHLQLTFGYTLRQLQNGRYPPGSAVESPEPAPNAGSSN</sequence>
<keyword evidence="4" id="KW-1185">Reference proteome</keyword>
<protein>
    <submittedName>
        <fullName evidence="3">M15 family metallopeptidase</fullName>
    </submittedName>
</protein>
<dbReference type="EMBL" id="CP041217">
    <property type="protein sequence ID" value="QDH21835.1"/>
    <property type="molecule type" value="Genomic_DNA"/>
</dbReference>
<dbReference type="Pfam" id="PF13539">
    <property type="entry name" value="Peptidase_M15_4"/>
    <property type="match status" value="1"/>
</dbReference>
<feature type="region of interest" description="Disordered" evidence="1">
    <location>
        <begin position="1"/>
        <end position="24"/>
    </location>
</feature>
<gene>
    <name evidence="3" type="ORF">FFV09_13865</name>
</gene>
<evidence type="ECO:0000313" key="3">
    <source>
        <dbReference type="EMBL" id="QDH21835.1"/>
    </source>
</evidence>
<dbReference type="InterPro" id="IPR039561">
    <property type="entry name" value="Peptidase_M15C"/>
</dbReference>
<reference evidence="3 4" key="1">
    <citation type="submission" date="2019-06" db="EMBL/GenBank/DDBJ databases">
        <title>Saccharibacillus brassicae sp. nov., an endophytic bacterium isolated from Chinese cabbage seeds (Brassica pekinensis).</title>
        <authorList>
            <person name="Jiang L."/>
            <person name="Lee J."/>
            <person name="Kim S.W."/>
        </authorList>
    </citation>
    <scope>NUCLEOTIDE SEQUENCE [LARGE SCALE GENOMIC DNA]</scope>
    <source>
        <strain evidence="4">KCTC 43072 / ATSA2</strain>
    </source>
</reference>
<dbReference type="Proteomes" id="UP000316968">
    <property type="component" value="Chromosome"/>
</dbReference>
<dbReference type="GO" id="GO:0008233">
    <property type="term" value="F:peptidase activity"/>
    <property type="evidence" value="ECO:0007669"/>
    <property type="project" value="InterPro"/>
</dbReference>
<dbReference type="AlphaFoldDB" id="A0A4Y6V0N5"/>
<dbReference type="RefSeq" id="WP_141448379.1">
    <property type="nucleotide sequence ID" value="NZ_CP041217.1"/>
</dbReference>
<feature type="region of interest" description="Disordered" evidence="1">
    <location>
        <begin position="208"/>
        <end position="228"/>
    </location>
</feature>
<dbReference type="Gene3D" id="3.30.1380.10">
    <property type="match status" value="1"/>
</dbReference>
<dbReference type="CDD" id="cd14845">
    <property type="entry name" value="L-Ala-D-Glu_peptidase_like"/>
    <property type="match status" value="1"/>
</dbReference>
<dbReference type="KEGG" id="saca:FFV09_13865"/>
<dbReference type="SUPFAM" id="SSF55166">
    <property type="entry name" value="Hedgehog/DD-peptidase"/>
    <property type="match status" value="1"/>
</dbReference>
<dbReference type="PANTHER" id="PTHR34385">
    <property type="entry name" value="D-ALANYL-D-ALANINE CARBOXYPEPTIDASE"/>
    <property type="match status" value="1"/>
</dbReference>
<feature type="compositionally biased region" description="Pro residues" evidence="1">
    <location>
        <begin position="1"/>
        <end position="19"/>
    </location>
</feature>
<proteinExistence type="predicted"/>
<evidence type="ECO:0000256" key="1">
    <source>
        <dbReference type="SAM" id="MobiDB-lite"/>
    </source>
</evidence>
<evidence type="ECO:0000313" key="4">
    <source>
        <dbReference type="Proteomes" id="UP000316968"/>
    </source>
</evidence>